<evidence type="ECO:0000256" key="2">
    <source>
        <dbReference type="ARBA" id="ARBA00004496"/>
    </source>
</evidence>
<keyword evidence="7" id="KW-1185">Reference proteome</keyword>
<sequence>MLLHSGSTGVLYVTTSRVIWLSTLSEQQQPLGYAWKMNYVTLHAISRDPCAFPRPCLYCQISNQDVSEVRFVPMDDKTLQAVFDAFCKSAEMNPDDDSDDGNDDDEGWICDEDEVADGARAAYLAAHFDSMLQVSPEFDNPIAESGQFDDADEDSLL</sequence>
<organism evidence="5 8">
    <name type="scientific">Peronospora belbahrii</name>
    <dbReference type="NCBI Taxonomy" id="622444"/>
    <lineage>
        <taxon>Eukaryota</taxon>
        <taxon>Sar</taxon>
        <taxon>Stramenopiles</taxon>
        <taxon>Oomycota</taxon>
        <taxon>Peronosporomycetes</taxon>
        <taxon>Peronosporales</taxon>
        <taxon>Peronosporaceae</taxon>
        <taxon>Peronospora</taxon>
    </lineage>
</organism>
<comment type="caution">
    <text evidence="5">The sequence shown here is derived from an EMBL/GenBank/DDBJ whole genome shotgun (WGS) entry which is preliminary data.</text>
</comment>
<dbReference type="GO" id="GO:0005829">
    <property type="term" value="C:cytosol"/>
    <property type="evidence" value="ECO:0007669"/>
    <property type="project" value="TreeGrafter"/>
</dbReference>
<reference evidence="5 7" key="1">
    <citation type="submission" date="2021-11" db="EMBL/GenBank/DDBJ databases">
        <authorList>
            <person name="Islam A."/>
            <person name="Islam S."/>
            <person name="Flora M.S."/>
            <person name="Rahman M."/>
            <person name="Ziaur R.M."/>
            <person name="Epstein J.H."/>
            <person name="Hassan M."/>
            <person name="Klassen M."/>
            <person name="Woodard K."/>
            <person name="Webb A."/>
            <person name="Webby R.J."/>
            <person name="El Zowalaty M.E."/>
        </authorList>
    </citation>
    <scope>NUCLEOTIDE SEQUENCE</scope>
    <source>
        <strain evidence="6">Pbs1</strain>
        <strain evidence="5">Pbs3</strain>
    </source>
</reference>
<dbReference type="EMBL" id="CAKKTJ010000326">
    <property type="protein sequence ID" value="CAH0480918.1"/>
    <property type="molecule type" value="Genomic_DNA"/>
</dbReference>
<dbReference type="GO" id="GO:0005681">
    <property type="term" value="C:spliceosomal complex"/>
    <property type="evidence" value="ECO:0007669"/>
    <property type="project" value="TreeGrafter"/>
</dbReference>
<evidence type="ECO:0000256" key="3">
    <source>
        <dbReference type="ARBA" id="ARBA00022490"/>
    </source>
</evidence>
<evidence type="ECO:0008006" key="9">
    <source>
        <dbReference type="Google" id="ProtNLM"/>
    </source>
</evidence>
<evidence type="ECO:0000256" key="1">
    <source>
        <dbReference type="ARBA" id="ARBA00004123"/>
    </source>
</evidence>
<evidence type="ECO:0000256" key="4">
    <source>
        <dbReference type="ARBA" id="ARBA00023242"/>
    </source>
</evidence>
<name>A0AAU9L736_9STRA</name>
<dbReference type="InterPro" id="IPR039924">
    <property type="entry name" value="ICln/Lot5/Saf5"/>
</dbReference>
<dbReference type="GO" id="GO:0000387">
    <property type="term" value="P:spliceosomal snRNP assembly"/>
    <property type="evidence" value="ECO:0007669"/>
    <property type="project" value="TreeGrafter"/>
</dbReference>
<dbReference type="GO" id="GO:0034715">
    <property type="term" value="C:pICln-Sm protein complex"/>
    <property type="evidence" value="ECO:0007669"/>
    <property type="project" value="TreeGrafter"/>
</dbReference>
<keyword evidence="3" id="KW-0963">Cytoplasm</keyword>
<dbReference type="InterPro" id="IPR011993">
    <property type="entry name" value="PH-like_dom_sf"/>
</dbReference>
<dbReference type="AlphaFoldDB" id="A0AAU9L736"/>
<gene>
    <name evidence="6" type="ORF">PBS001_LOCUS5392</name>
    <name evidence="5" type="ORF">PBS003_LOCUS7529</name>
</gene>
<protein>
    <recommendedName>
        <fullName evidence="9">Chloride conductance regulatory protein ICln</fullName>
    </recommendedName>
</protein>
<proteinExistence type="predicted"/>
<evidence type="ECO:0000313" key="7">
    <source>
        <dbReference type="Proteomes" id="UP001158986"/>
    </source>
</evidence>
<dbReference type="Pfam" id="PF03517">
    <property type="entry name" value="Voldacs"/>
    <property type="match status" value="1"/>
</dbReference>
<dbReference type="Proteomes" id="UP001160483">
    <property type="component" value="Unassembled WGS sequence"/>
</dbReference>
<comment type="subcellular location">
    <subcellularLocation>
        <location evidence="2">Cytoplasm</location>
    </subcellularLocation>
    <subcellularLocation>
        <location evidence="1">Nucleus</location>
    </subcellularLocation>
</comment>
<evidence type="ECO:0000313" key="5">
    <source>
        <dbReference type="EMBL" id="CAH0480918.1"/>
    </source>
</evidence>
<dbReference type="GO" id="GO:0045292">
    <property type="term" value="P:mRNA cis splicing, via spliceosome"/>
    <property type="evidence" value="ECO:0007669"/>
    <property type="project" value="TreeGrafter"/>
</dbReference>
<evidence type="ECO:0000313" key="6">
    <source>
        <dbReference type="EMBL" id="CAH0518839.1"/>
    </source>
</evidence>
<evidence type="ECO:0000313" key="8">
    <source>
        <dbReference type="Proteomes" id="UP001160483"/>
    </source>
</evidence>
<dbReference type="Gene3D" id="2.30.29.30">
    <property type="entry name" value="Pleckstrin-homology domain (PH domain)/Phosphotyrosine-binding domain (PTB)"/>
    <property type="match status" value="1"/>
</dbReference>
<keyword evidence="4" id="KW-0539">Nucleus</keyword>
<dbReference type="PANTHER" id="PTHR21399:SF0">
    <property type="entry name" value="METHYLOSOME SUBUNIT PICLN"/>
    <property type="match status" value="1"/>
</dbReference>
<accession>A0AAU9L736</accession>
<dbReference type="PANTHER" id="PTHR21399">
    <property type="entry name" value="CHLORIDE CONDUCTANCE REGULATORY PROTEIN ICLN"/>
    <property type="match status" value="1"/>
</dbReference>
<dbReference type="Proteomes" id="UP001158986">
    <property type="component" value="Unassembled WGS sequence"/>
</dbReference>
<dbReference type="EMBL" id="CAKLCB010000268">
    <property type="protein sequence ID" value="CAH0518839.1"/>
    <property type="molecule type" value="Genomic_DNA"/>
</dbReference>